<reference evidence="1" key="1">
    <citation type="journal article" date="2021" name="Proc. Natl. Acad. Sci. U.S.A.">
        <title>A Catalog of Tens of Thousands of Viruses from Human Metagenomes Reveals Hidden Associations with Chronic Diseases.</title>
        <authorList>
            <person name="Tisza M.J."/>
            <person name="Buck C.B."/>
        </authorList>
    </citation>
    <scope>NUCLEOTIDE SEQUENCE</scope>
    <source>
        <strain evidence="1">CtTDl1</strain>
    </source>
</reference>
<dbReference type="EMBL" id="BK015576">
    <property type="protein sequence ID" value="DAE14172.1"/>
    <property type="molecule type" value="Genomic_DNA"/>
</dbReference>
<organism evidence="1">
    <name type="scientific">Myoviridae sp. ctTDl1</name>
    <dbReference type="NCBI Taxonomy" id="2825109"/>
    <lineage>
        <taxon>Viruses</taxon>
        <taxon>Duplodnaviria</taxon>
        <taxon>Heunggongvirae</taxon>
        <taxon>Uroviricota</taxon>
        <taxon>Caudoviricetes</taxon>
    </lineage>
</organism>
<evidence type="ECO:0000313" key="1">
    <source>
        <dbReference type="EMBL" id="DAE14172.1"/>
    </source>
</evidence>
<sequence length="63" mass="7164">MRKIIQIAVAKCMAYDNDCGDLEQSETIVALCNDGTLWRRWLSAAGANRNEPKWVKIENIPQD</sequence>
<accession>A0A8S5Q6M4</accession>
<protein>
    <submittedName>
        <fullName evidence="1">Uncharacterized protein</fullName>
    </submittedName>
</protein>
<name>A0A8S5Q6M4_9CAUD</name>
<proteinExistence type="predicted"/>